<feature type="transmembrane region" description="Helical" evidence="8">
    <location>
        <begin position="125"/>
        <end position="144"/>
    </location>
</feature>
<keyword evidence="5 8" id="KW-0812">Transmembrane</keyword>
<comment type="caution">
    <text evidence="9">The sequence shown here is derived from an EMBL/GenBank/DDBJ whole genome shotgun (WGS) entry which is preliminary data.</text>
</comment>
<dbReference type="GO" id="GO:0022857">
    <property type="term" value="F:transmembrane transporter activity"/>
    <property type="evidence" value="ECO:0007669"/>
    <property type="project" value="InterPro"/>
</dbReference>
<keyword evidence="4" id="KW-1003">Cell membrane</keyword>
<sequence length="338" mass="34804">MSDARRPEFPGLRGPVTLALLGALLPVLMFAGLFAGAIPLEIETVVNSLLGRDGPRQDFIVLQSRLPRALLAALAGGALALSGALIQALMRNPLASPKIVGINSGAAFAVLVTAFYIPALPHSLLPVPAALGGLMAGALVWWCAQRGDIDPRQLTLVGLAVGLTLDAGVDALLVANTGPESSAPLIWLTGSLWGRGWTHLASVAPVLLTLAAAALILAFRLDLQALGPRRAAGLGVRIGLERTLALLAAVILASVAVSVVGVLGFVGLMAPHVATRLVGGRHRIMLPTAALFGAVLTVGADTLGRAIRPPLEISAGILTALMGAAFFIWLLIAEDRRI</sequence>
<comment type="subcellular location">
    <subcellularLocation>
        <location evidence="1">Cell membrane</location>
        <topology evidence="1">Multi-pass membrane protein</topology>
    </subcellularLocation>
</comment>
<dbReference type="FunFam" id="1.10.3470.10:FF:000001">
    <property type="entry name" value="Vitamin B12 ABC transporter permease BtuC"/>
    <property type="match status" value="1"/>
</dbReference>
<evidence type="ECO:0000313" key="10">
    <source>
        <dbReference type="Proteomes" id="UP000182932"/>
    </source>
</evidence>
<keyword evidence="3" id="KW-0813">Transport</keyword>
<feature type="transmembrane region" description="Helical" evidence="8">
    <location>
        <begin position="156"/>
        <end position="177"/>
    </location>
</feature>
<organism evidence="9 10">
    <name type="scientific">Marinovum algicola</name>
    <dbReference type="NCBI Taxonomy" id="42444"/>
    <lineage>
        <taxon>Bacteria</taxon>
        <taxon>Pseudomonadati</taxon>
        <taxon>Pseudomonadota</taxon>
        <taxon>Alphaproteobacteria</taxon>
        <taxon>Rhodobacterales</taxon>
        <taxon>Roseobacteraceae</taxon>
        <taxon>Marinovum</taxon>
    </lineage>
</organism>
<dbReference type="GeneID" id="80818422"/>
<evidence type="ECO:0000256" key="8">
    <source>
        <dbReference type="SAM" id="Phobius"/>
    </source>
</evidence>
<proteinExistence type="inferred from homology"/>
<evidence type="ECO:0000256" key="5">
    <source>
        <dbReference type="ARBA" id="ARBA00022692"/>
    </source>
</evidence>
<feature type="transmembrane region" description="Helical" evidence="8">
    <location>
        <begin position="197"/>
        <end position="223"/>
    </location>
</feature>
<evidence type="ECO:0000256" key="6">
    <source>
        <dbReference type="ARBA" id="ARBA00022989"/>
    </source>
</evidence>
<evidence type="ECO:0000313" key="9">
    <source>
        <dbReference type="EMBL" id="SEJ49283.1"/>
    </source>
</evidence>
<gene>
    <name evidence="9" type="ORF">SAMN04487940_106165</name>
</gene>
<feature type="transmembrane region" description="Helical" evidence="8">
    <location>
        <begin position="100"/>
        <end position="119"/>
    </location>
</feature>
<keyword evidence="6 8" id="KW-1133">Transmembrane helix</keyword>
<evidence type="ECO:0000256" key="3">
    <source>
        <dbReference type="ARBA" id="ARBA00022448"/>
    </source>
</evidence>
<evidence type="ECO:0000256" key="4">
    <source>
        <dbReference type="ARBA" id="ARBA00022475"/>
    </source>
</evidence>
<evidence type="ECO:0000256" key="7">
    <source>
        <dbReference type="ARBA" id="ARBA00023136"/>
    </source>
</evidence>
<feature type="transmembrane region" description="Helical" evidence="8">
    <location>
        <begin position="12"/>
        <end position="38"/>
    </location>
</feature>
<feature type="transmembrane region" description="Helical" evidence="8">
    <location>
        <begin position="244"/>
        <end position="272"/>
    </location>
</feature>
<keyword evidence="7 8" id="KW-0472">Membrane</keyword>
<name>A0A975WA58_9RHOB</name>
<feature type="transmembrane region" description="Helical" evidence="8">
    <location>
        <begin position="69"/>
        <end position="88"/>
    </location>
</feature>
<dbReference type="InterPro" id="IPR000522">
    <property type="entry name" value="ABC_transptr_permease_BtuC"/>
</dbReference>
<protein>
    <submittedName>
        <fullName evidence="9">Iron complex transport system permease protein</fullName>
    </submittedName>
</protein>
<dbReference type="PANTHER" id="PTHR30472">
    <property type="entry name" value="FERRIC ENTEROBACTIN TRANSPORT SYSTEM PERMEASE PROTEIN"/>
    <property type="match status" value="1"/>
</dbReference>
<dbReference type="RefSeq" id="WP_074836563.1">
    <property type="nucleotide sequence ID" value="NZ_FNYY01000006.1"/>
</dbReference>
<dbReference type="Pfam" id="PF01032">
    <property type="entry name" value="FecCD"/>
    <property type="match status" value="1"/>
</dbReference>
<dbReference type="Gene3D" id="1.10.3470.10">
    <property type="entry name" value="ABC transporter involved in vitamin B12 uptake, BtuC"/>
    <property type="match status" value="1"/>
</dbReference>
<accession>A0A975WA58</accession>
<dbReference type="AlphaFoldDB" id="A0A975WA58"/>
<dbReference type="Proteomes" id="UP000182932">
    <property type="component" value="Unassembled WGS sequence"/>
</dbReference>
<dbReference type="CDD" id="cd06550">
    <property type="entry name" value="TM_ABC_iron-siderophores_like"/>
    <property type="match status" value="1"/>
</dbReference>
<dbReference type="PANTHER" id="PTHR30472:SF37">
    <property type="entry name" value="FE(3+) DICITRATE TRANSPORT SYSTEM PERMEASE PROTEIN FECD-RELATED"/>
    <property type="match status" value="1"/>
</dbReference>
<feature type="transmembrane region" description="Helical" evidence="8">
    <location>
        <begin position="315"/>
        <end position="332"/>
    </location>
</feature>
<dbReference type="SUPFAM" id="SSF81345">
    <property type="entry name" value="ABC transporter involved in vitamin B12 uptake, BtuC"/>
    <property type="match status" value="1"/>
</dbReference>
<dbReference type="GO" id="GO:0005886">
    <property type="term" value="C:plasma membrane"/>
    <property type="evidence" value="ECO:0007669"/>
    <property type="project" value="UniProtKB-SubCell"/>
</dbReference>
<evidence type="ECO:0000256" key="1">
    <source>
        <dbReference type="ARBA" id="ARBA00004651"/>
    </source>
</evidence>
<evidence type="ECO:0000256" key="2">
    <source>
        <dbReference type="ARBA" id="ARBA00007935"/>
    </source>
</evidence>
<feature type="transmembrane region" description="Helical" evidence="8">
    <location>
        <begin position="284"/>
        <end position="303"/>
    </location>
</feature>
<reference evidence="9 10" key="1">
    <citation type="submission" date="2016-10" db="EMBL/GenBank/DDBJ databases">
        <authorList>
            <person name="Varghese N."/>
            <person name="Submissions S."/>
        </authorList>
    </citation>
    <scope>NUCLEOTIDE SEQUENCE [LARGE SCALE GENOMIC DNA]</scope>
    <source>
        <strain evidence="9 10">FF3</strain>
    </source>
</reference>
<comment type="similarity">
    <text evidence="2">Belongs to the binding-protein-dependent transport system permease family. FecCD subfamily.</text>
</comment>
<dbReference type="EMBL" id="FNYY01000006">
    <property type="protein sequence ID" value="SEJ49283.1"/>
    <property type="molecule type" value="Genomic_DNA"/>
</dbReference>
<dbReference type="InterPro" id="IPR037294">
    <property type="entry name" value="ABC_BtuC-like"/>
</dbReference>
<dbReference type="GO" id="GO:0033214">
    <property type="term" value="P:siderophore-iron import into cell"/>
    <property type="evidence" value="ECO:0007669"/>
    <property type="project" value="TreeGrafter"/>
</dbReference>
<keyword evidence="10" id="KW-1185">Reference proteome</keyword>